<name>A0ACD3A7E5_9AGAR</name>
<evidence type="ECO:0000313" key="2">
    <source>
        <dbReference type="Proteomes" id="UP000308600"/>
    </source>
</evidence>
<evidence type="ECO:0000313" key="1">
    <source>
        <dbReference type="EMBL" id="TFK61793.1"/>
    </source>
</evidence>
<reference evidence="1 2" key="1">
    <citation type="journal article" date="2019" name="Nat. Ecol. Evol.">
        <title>Megaphylogeny resolves global patterns of mushroom evolution.</title>
        <authorList>
            <person name="Varga T."/>
            <person name="Krizsan K."/>
            <person name="Foldi C."/>
            <person name="Dima B."/>
            <person name="Sanchez-Garcia M."/>
            <person name="Sanchez-Ramirez S."/>
            <person name="Szollosi G.J."/>
            <person name="Szarkandi J.G."/>
            <person name="Papp V."/>
            <person name="Albert L."/>
            <person name="Andreopoulos W."/>
            <person name="Angelini C."/>
            <person name="Antonin V."/>
            <person name="Barry K.W."/>
            <person name="Bougher N.L."/>
            <person name="Buchanan P."/>
            <person name="Buyck B."/>
            <person name="Bense V."/>
            <person name="Catcheside P."/>
            <person name="Chovatia M."/>
            <person name="Cooper J."/>
            <person name="Damon W."/>
            <person name="Desjardin D."/>
            <person name="Finy P."/>
            <person name="Geml J."/>
            <person name="Haridas S."/>
            <person name="Hughes K."/>
            <person name="Justo A."/>
            <person name="Karasinski D."/>
            <person name="Kautmanova I."/>
            <person name="Kiss B."/>
            <person name="Kocsube S."/>
            <person name="Kotiranta H."/>
            <person name="LaButti K.M."/>
            <person name="Lechner B.E."/>
            <person name="Liimatainen K."/>
            <person name="Lipzen A."/>
            <person name="Lukacs Z."/>
            <person name="Mihaltcheva S."/>
            <person name="Morgado L.N."/>
            <person name="Niskanen T."/>
            <person name="Noordeloos M.E."/>
            <person name="Ohm R.A."/>
            <person name="Ortiz-Santana B."/>
            <person name="Ovrebo C."/>
            <person name="Racz N."/>
            <person name="Riley R."/>
            <person name="Savchenko A."/>
            <person name="Shiryaev A."/>
            <person name="Soop K."/>
            <person name="Spirin V."/>
            <person name="Szebenyi C."/>
            <person name="Tomsovsky M."/>
            <person name="Tulloss R.E."/>
            <person name="Uehling J."/>
            <person name="Grigoriev I.V."/>
            <person name="Vagvolgyi C."/>
            <person name="Papp T."/>
            <person name="Martin F.M."/>
            <person name="Miettinen O."/>
            <person name="Hibbett D.S."/>
            <person name="Nagy L.G."/>
        </authorList>
    </citation>
    <scope>NUCLEOTIDE SEQUENCE [LARGE SCALE GENOMIC DNA]</scope>
    <source>
        <strain evidence="1 2">NL-1719</strain>
    </source>
</reference>
<gene>
    <name evidence="1" type="ORF">BDN72DRAFT_903786</name>
</gene>
<dbReference type="Proteomes" id="UP000308600">
    <property type="component" value="Unassembled WGS sequence"/>
</dbReference>
<keyword evidence="2" id="KW-1185">Reference proteome</keyword>
<organism evidence="1 2">
    <name type="scientific">Pluteus cervinus</name>
    <dbReference type="NCBI Taxonomy" id="181527"/>
    <lineage>
        <taxon>Eukaryota</taxon>
        <taxon>Fungi</taxon>
        <taxon>Dikarya</taxon>
        <taxon>Basidiomycota</taxon>
        <taxon>Agaricomycotina</taxon>
        <taxon>Agaricomycetes</taxon>
        <taxon>Agaricomycetidae</taxon>
        <taxon>Agaricales</taxon>
        <taxon>Pluteineae</taxon>
        <taxon>Pluteaceae</taxon>
        <taxon>Pluteus</taxon>
    </lineage>
</organism>
<protein>
    <submittedName>
        <fullName evidence="1">Uncharacterized protein</fullName>
    </submittedName>
</protein>
<proteinExistence type="predicted"/>
<dbReference type="EMBL" id="ML208628">
    <property type="protein sequence ID" value="TFK61793.1"/>
    <property type="molecule type" value="Genomic_DNA"/>
</dbReference>
<accession>A0ACD3A7E5</accession>
<sequence length="284" mass="32982">MGNEHSVFQLYPFSDSIFGCLSPVDLYHLQLTCFRLNAIIINFNSRAYHLEDVLSPFFEKDEYTDFREMQKSTNAFISGSTALQFFSREVFEGCDLDLYVEKGQETALVDWLQSIHYKLVQLIGLTEEEMEQVEEPPSLFYSPYVIQFLKLIRGEKRIEVMVIDRSPLFAIFHFALTCVHNFITYEGAMSLYPYSTFHDRQALFLPHVLGERDGVFCQKYERRGWEICDAPGMVHHMSSSVDRQVGDSYCWYQPISSKSDTLQKLSWRVNWSGLGVASIKISKM</sequence>